<organism evidence="2 3">
    <name type="scientific">Prunus dulcis</name>
    <name type="common">Almond</name>
    <name type="synonym">Amygdalus dulcis</name>
    <dbReference type="NCBI Taxonomy" id="3755"/>
    <lineage>
        <taxon>Eukaryota</taxon>
        <taxon>Viridiplantae</taxon>
        <taxon>Streptophyta</taxon>
        <taxon>Embryophyta</taxon>
        <taxon>Tracheophyta</taxon>
        <taxon>Spermatophyta</taxon>
        <taxon>Magnoliopsida</taxon>
        <taxon>eudicotyledons</taxon>
        <taxon>Gunneridae</taxon>
        <taxon>Pentapetalae</taxon>
        <taxon>rosids</taxon>
        <taxon>fabids</taxon>
        <taxon>Rosales</taxon>
        <taxon>Rosaceae</taxon>
        <taxon>Amygdaloideae</taxon>
        <taxon>Amygdaleae</taxon>
        <taxon>Prunus</taxon>
    </lineage>
</organism>
<name>A0AAD4VEE2_PRUDU</name>
<protein>
    <submittedName>
        <fullName evidence="2">Uncharacterized protein</fullName>
    </submittedName>
</protein>
<proteinExistence type="predicted"/>
<dbReference type="EMBL" id="JAJFAZ020000006">
    <property type="protein sequence ID" value="KAI5322367.1"/>
    <property type="molecule type" value="Genomic_DNA"/>
</dbReference>
<sequence length="136" mass="14522">MNANPSLEKVSLSFDQSNTLTSSASLLATLATIMSSSHEKGDEAKKRTQGGGEGSSSGTKRDPNCLYVIKRKPGGGIDTIFAKVDPAEFDGLEALYAEVVRRVESAYTMGKGRVSVSLEKTLENAENYLQVCIRGS</sequence>
<dbReference type="AlphaFoldDB" id="A0AAD4VEE2"/>
<feature type="compositionally biased region" description="Basic and acidic residues" evidence="1">
    <location>
        <begin position="37"/>
        <end position="46"/>
    </location>
</feature>
<comment type="caution">
    <text evidence="2">The sequence shown here is derived from an EMBL/GenBank/DDBJ whole genome shotgun (WGS) entry which is preliminary data.</text>
</comment>
<evidence type="ECO:0000313" key="2">
    <source>
        <dbReference type="EMBL" id="KAI5322367.1"/>
    </source>
</evidence>
<feature type="region of interest" description="Disordered" evidence="1">
    <location>
        <begin position="36"/>
        <end position="65"/>
    </location>
</feature>
<evidence type="ECO:0000256" key="1">
    <source>
        <dbReference type="SAM" id="MobiDB-lite"/>
    </source>
</evidence>
<accession>A0AAD4VEE2</accession>
<reference evidence="2 3" key="1">
    <citation type="journal article" date="2022" name="G3 (Bethesda)">
        <title>Whole-genome sequence and methylome profiling of the almond [Prunus dulcis (Mill.) D.A. Webb] cultivar 'Nonpareil'.</title>
        <authorList>
            <person name="D'Amico-Willman K.M."/>
            <person name="Ouma W.Z."/>
            <person name="Meulia T."/>
            <person name="Sideli G.M."/>
            <person name="Gradziel T.M."/>
            <person name="Fresnedo-Ramirez J."/>
        </authorList>
    </citation>
    <scope>NUCLEOTIDE SEQUENCE [LARGE SCALE GENOMIC DNA]</scope>
    <source>
        <strain evidence="2">Clone GOH B32 T37-40</strain>
    </source>
</reference>
<gene>
    <name evidence="2" type="ORF">L3X38_031439</name>
</gene>
<dbReference type="Proteomes" id="UP001054821">
    <property type="component" value="Chromosome 6"/>
</dbReference>
<keyword evidence="3" id="KW-1185">Reference proteome</keyword>
<evidence type="ECO:0000313" key="3">
    <source>
        <dbReference type="Proteomes" id="UP001054821"/>
    </source>
</evidence>